<dbReference type="Gene3D" id="1.10.3720.10">
    <property type="entry name" value="MetI-like"/>
    <property type="match status" value="2"/>
</dbReference>
<proteinExistence type="predicted"/>
<dbReference type="GO" id="GO:0005886">
    <property type="term" value="C:plasma membrane"/>
    <property type="evidence" value="ECO:0007669"/>
    <property type="project" value="UniProtKB-SubCell"/>
</dbReference>
<dbReference type="SUPFAM" id="SSF161098">
    <property type="entry name" value="MetI-like"/>
    <property type="match status" value="2"/>
</dbReference>
<feature type="domain" description="ABC transmembrane type-1" evidence="8">
    <location>
        <begin position="66"/>
        <end position="283"/>
    </location>
</feature>
<feature type="transmembrane region" description="Helical" evidence="7">
    <location>
        <begin position="262"/>
        <end position="286"/>
    </location>
</feature>
<evidence type="ECO:0000256" key="7">
    <source>
        <dbReference type="SAM" id="Phobius"/>
    </source>
</evidence>
<feature type="transmembrane region" description="Helical" evidence="7">
    <location>
        <begin position="104"/>
        <end position="125"/>
    </location>
</feature>
<dbReference type="HOGENOM" id="CLU_026097_0_0_5"/>
<dbReference type="EMBL" id="CP003236">
    <property type="protein sequence ID" value="AFK55174.1"/>
    <property type="molecule type" value="Genomic_DNA"/>
</dbReference>
<dbReference type="PANTHER" id="PTHR30183:SF6">
    <property type="entry name" value="INNER MEMBRANE ABC TRANSPORTER PERMEASE PROTEIN YNJC"/>
    <property type="match status" value="1"/>
</dbReference>
<keyword evidence="2" id="KW-0813">Transport</keyword>
<reference evidence="9 10" key="1">
    <citation type="journal article" date="2012" name="J. Am. Chem. Soc.">
        <title>Bacterial biosynthesis and maturation of the didemnin anti-cancer agents.</title>
        <authorList>
            <person name="Xu Y."/>
            <person name="Kersten R.D."/>
            <person name="Nam S.J."/>
            <person name="Lu L."/>
            <person name="Al-Suwailem A.M."/>
            <person name="Zheng H."/>
            <person name="Fenical W."/>
            <person name="Dorrestein P.C."/>
            <person name="Moore B.S."/>
            <person name="Qian P.Y."/>
        </authorList>
    </citation>
    <scope>NUCLEOTIDE SEQUENCE [LARGE SCALE GENOMIC DNA]</scope>
    <source>
        <strain evidence="9 10">KA081020-065</strain>
    </source>
</reference>
<dbReference type="PANTHER" id="PTHR30183">
    <property type="entry name" value="MOLYBDENUM TRANSPORT SYSTEM PERMEASE PROTEIN MODB"/>
    <property type="match status" value="1"/>
</dbReference>
<evidence type="ECO:0000313" key="10">
    <source>
        <dbReference type="Proteomes" id="UP000005258"/>
    </source>
</evidence>
<protein>
    <submittedName>
        <fullName evidence="9">Inner membrane ABC transporter permease protein YnjC</fullName>
    </submittedName>
</protein>
<accession>I3TQY6</accession>
<evidence type="ECO:0000259" key="8">
    <source>
        <dbReference type="PROSITE" id="PS50928"/>
    </source>
</evidence>
<dbReference type="GO" id="GO:0055085">
    <property type="term" value="P:transmembrane transport"/>
    <property type="evidence" value="ECO:0007669"/>
    <property type="project" value="InterPro"/>
</dbReference>
<evidence type="ECO:0000256" key="6">
    <source>
        <dbReference type="ARBA" id="ARBA00023136"/>
    </source>
</evidence>
<comment type="subcellular location">
    <subcellularLocation>
        <location evidence="1">Cell membrane</location>
        <topology evidence="1">Multi-pass membrane protein</topology>
    </subcellularLocation>
</comment>
<dbReference type="STRING" id="1110502.TMO_3336"/>
<dbReference type="InterPro" id="IPR035906">
    <property type="entry name" value="MetI-like_sf"/>
</dbReference>
<dbReference type="InterPro" id="IPR000515">
    <property type="entry name" value="MetI-like"/>
</dbReference>
<evidence type="ECO:0000256" key="4">
    <source>
        <dbReference type="ARBA" id="ARBA00022692"/>
    </source>
</evidence>
<keyword evidence="5 7" id="KW-1133">Transmembrane helix</keyword>
<dbReference type="RefSeq" id="WP_014746851.1">
    <property type="nucleotide sequence ID" value="NC_017956.1"/>
</dbReference>
<evidence type="ECO:0000256" key="3">
    <source>
        <dbReference type="ARBA" id="ARBA00022475"/>
    </source>
</evidence>
<keyword evidence="3" id="KW-1003">Cell membrane</keyword>
<organism evidence="9 10">
    <name type="scientific">Tistrella mobilis (strain KA081020-065)</name>
    <dbReference type="NCBI Taxonomy" id="1110502"/>
    <lineage>
        <taxon>Bacteria</taxon>
        <taxon>Pseudomonadati</taxon>
        <taxon>Pseudomonadota</taxon>
        <taxon>Alphaproteobacteria</taxon>
        <taxon>Geminicoccales</taxon>
        <taxon>Geminicoccaceae</taxon>
        <taxon>Tistrella</taxon>
    </lineage>
</organism>
<feature type="transmembrane region" description="Helical" evidence="7">
    <location>
        <begin position="66"/>
        <end position="92"/>
    </location>
</feature>
<dbReference type="KEGG" id="tmo:TMO_3336"/>
<dbReference type="Proteomes" id="UP000005258">
    <property type="component" value="Chromosome"/>
</dbReference>
<feature type="transmembrane region" description="Helical" evidence="7">
    <location>
        <begin position="544"/>
        <end position="566"/>
    </location>
</feature>
<dbReference type="PROSITE" id="PS50928">
    <property type="entry name" value="ABC_TM1"/>
    <property type="match status" value="2"/>
</dbReference>
<feature type="transmembrane region" description="Helical" evidence="7">
    <location>
        <begin position="21"/>
        <end position="46"/>
    </location>
</feature>
<keyword evidence="6 7" id="KW-0472">Membrane</keyword>
<evidence type="ECO:0000256" key="1">
    <source>
        <dbReference type="ARBA" id="ARBA00004651"/>
    </source>
</evidence>
<feature type="transmembrane region" description="Helical" evidence="7">
    <location>
        <begin position="483"/>
        <end position="510"/>
    </location>
</feature>
<evidence type="ECO:0000256" key="5">
    <source>
        <dbReference type="ARBA" id="ARBA00022989"/>
    </source>
</evidence>
<keyword evidence="4 7" id="KW-0812">Transmembrane</keyword>
<feature type="transmembrane region" description="Helical" evidence="7">
    <location>
        <begin position="157"/>
        <end position="181"/>
    </location>
</feature>
<feature type="domain" description="ABC transmembrane type-1" evidence="8">
    <location>
        <begin position="363"/>
        <end position="563"/>
    </location>
</feature>
<gene>
    <name evidence="9" type="primary">ynjC</name>
    <name evidence="9" type="ordered locus">TMO_3336</name>
</gene>
<dbReference type="eggNOG" id="COG4135">
    <property type="taxonomic scope" value="Bacteria"/>
</dbReference>
<feature type="transmembrane region" description="Helical" evidence="7">
    <location>
        <begin position="410"/>
        <end position="430"/>
    </location>
</feature>
<sequence>MTGQPGAGDWRPAAPPARSPLLAAAPWIAAVVLAPPLAGGLVGAVAAAPLSAWRLLAAEPGIGRSILTSVLVAVAATLISTALAGAIAALVAARPGRAGATERLALVLVAAPHAAVAVGLAFLIAPTGLLFRLAGGWVYTRADGRALPPDLPLPGDAWGLSLIAGLVVKEMPFLLALTIAAQERVGARAALDRARSLGWPAASAWWRVVAPQIWPLLRLPVAAVAVYGLGTVDMALVLGPSLPPVLAARSLSLLFDPDPARAAAGAAAALLQLVLAVGVILAGLCIERLVRCGGADRLTVRPRRPLAPFASRLAAGLGLLVLVMAVLAVVTLVFWAGAAVWRFPDPLPAGWSTARLTGMAAGLAPAAGASALYALLPVIIAVPLALLLLEGRASRPAASRPAASRPAHDAGDALIYLPLLLPPAAFLAGLQGPVLRLGLDGTGLALVWCHLATVFPYVFLALRESYRRTDPRPRRLARSLGRSGFGAWAAVMLPLTARPLAVAAAIGFSAGVAQYLPAVMIGGGRIPLLATEAVAAAAGLDRRAAAAAALLLALLPAAGFLLASLIPEPAGGRRRR</sequence>
<keyword evidence="10" id="KW-1185">Reference proteome</keyword>
<dbReference type="CDD" id="cd06261">
    <property type="entry name" value="TM_PBP2"/>
    <property type="match status" value="1"/>
</dbReference>
<evidence type="ECO:0000256" key="2">
    <source>
        <dbReference type="ARBA" id="ARBA00022448"/>
    </source>
</evidence>
<feature type="transmembrane region" description="Helical" evidence="7">
    <location>
        <begin position="363"/>
        <end position="389"/>
    </location>
</feature>
<feature type="transmembrane region" description="Helical" evidence="7">
    <location>
        <begin position="313"/>
        <end position="343"/>
    </location>
</feature>
<feature type="transmembrane region" description="Helical" evidence="7">
    <location>
        <begin position="442"/>
        <end position="462"/>
    </location>
</feature>
<dbReference type="AlphaFoldDB" id="I3TQY6"/>
<feature type="transmembrane region" description="Helical" evidence="7">
    <location>
        <begin position="221"/>
        <end position="242"/>
    </location>
</feature>
<evidence type="ECO:0000313" key="9">
    <source>
        <dbReference type="EMBL" id="AFK55174.1"/>
    </source>
</evidence>
<name>I3TQY6_TISMK</name>